<gene>
    <name evidence="1" type="ORF">C1SCF055_LOCUS26356</name>
</gene>
<keyword evidence="3" id="KW-0489">Methyltransferase</keyword>
<protein>
    <submittedName>
        <fullName evidence="3">Methyltransferase FkbM domain-containing protein</fullName>
    </submittedName>
</protein>
<accession>A0A9P1G7M0</accession>
<evidence type="ECO:0000313" key="1">
    <source>
        <dbReference type="EMBL" id="CAI4000222.1"/>
    </source>
</evidence>
<reference evidence="2" key="2">
    <citation type="submission" date="2024-04" db="EMBL/GenBank/DDBJ databases">
        <authorList>
            <person name="Chen Y."/>
            <person name="Shah S."/>
            <person name="Dougan E. K."/>
            <person name="Thang M."/>
            <person name="Chan C."/>
        </authorList>
    </citation>
    <scope>NUCLEOTIDE SEQUENCE [LARGE SCALE GENOMIC DNA]</scope>
</reference>
<reference evidence="1" key="1">
    <citation type="submission" date="2022-10" db="EMBL/GenBank/DDBJ databases">
        <authorList>
            <person name="Chen Y."/>
            <person name="Dougan E. K."/>
            <person name="Chan C."/>
            <person name="Rhodes N."/>
            <person name="Thang M."/>
        </authorList>
    </citation>
    <scope>NUCLEOTIDE SEQUENCE</scope>
</reference>
<keyword evidence="3" id="KW-0808">Transferase</keyword>
<dbReference type="GO" id="GO:0032259">
    <property type="term" value="P:methylation"/>
    <property type="evidence" value="ECO:0007669"/>
    <property type="project" value="UniProtKB-KW"/>
</dbReference>
<dbReference type="GO" id="GO:0008168">
    <property type="term" value="F:methyltransferase activity"/>
    <property type="evidence" value="ECO:0007669"/>
    <property type="project" value="UniProtKB-KW"/>
</dbReference>
<dbReference type="Proteomes" id="UP001152797">
    <property type="component" value="Unassembled WGS sequence"/>
</dbReference>
<evidence type="ECO:0000313" key="4">
    <source>
        <dbReference type="Proteomes" id="UP001152797"/>
    </source>
</evidence>
<dbReference type="EMBL" id="CAMXCT020002753">
    <property type="protein sequence ID" value="CAL1153597.1"/>
    <property type="molecule type" value="Genomic_DNA"/>
</dbReference>
<proteinExistence type="predicted"/>
<sequence>MEQKQDLSCEGYIHDGIDWRNLRRRFEIYADKYLDRPQLLAEEFEMAKNYAFSYSPENSCILGDLSLRFFLCLWLRSWQSVEGSKGMLAEIMEETWKWFWDLPQTWQDSAGHGPKHKKKRVARSLFVRWPSGPLRDGSSK</sequence>
<comment type="caution">
    <text evidence="1">The sequence shown here is derived from an EMBL/GenBank/DDBJ whole genome shotgun (WGS) entry which is preliminary data.</text>
</comment>
<evidence type="ECO:0000313" key="2">
    <source>
        <dbReference type="EMBL" id="CAL1153597.1"/>
    </source>
</evidence>
<organism evidence="1">
    <name type="scientific">Cladocopium goreaui</name>
    <dbReference type="NCBI Taxonomy" id="2562237"/>
    <lineage>
        <taxon>Eukaryota</taxon>
        <taxon>Sar</taxon>
        <taxon>Alveolata</taxon>
        <taxon>Dinophyceae</taxon>
        <taxon>Suessiales</taxon>
        <taxon>Symbiodiniaceae</taxon>
        <taxon>Cladocopium</taxon>
    </lineage>
</organism>
<dbReference type="EMBL" id="CAMXCT010002753">
    <property type="protein sequence ID" value="CAI4000222.1"/>
    <property type="molecule type" value="Genomic_DNA"/>
</dbReference>
<name>A0A9P1G7M0_9DINO</name>
<dbReference type="EMBL" id="CAMXCT030002753">
    <property type="protein sequence ID" value="CAL4787534.1"/>
    <property type="molecule type" value="Genomic_DNA"/>
</dbReference>
<keyword evidence="4" id="KW-1185">Reference proteome</keyword>
<evidence type="ECO:0000313" key="3">
    <source>
        <dbReference type="EMBL" id="CAL4787534.1"/>
    </source>
</evidence>
<dbReference type="AlphaFoldDB" id="A0A9P1G7M0"/>